<dbReference type="Proteomes" id="UP000218785">
    <property type="component" value="Chromosome"/>
</dbReference>
<accession>A0A1Z4NAU1</accession>
<evidence type="ECO:0000313" key="2">
    <source>
        <dbReference type="Proteomes" id="UP000218785"/>
    </source>
</evidence>
<sequence>MPPGLAAGCQTCNAQAAGDDSDDLTKSEKLVIYRIYARNSKICTASLILL</sequence>
<dbReference type="AlphaFoldDB" id="A0A1Z4NAU1"/>
<reference evidence="1 2" key="1">
    <citation type="submission" date="2017-06" db="EMBL/GenBank/DDBJ databases">
        <title>Genome sequencing of cyanobaciteial culture collection at National Institute for Environmental Studies (NIES).</title>
        <authorList>
            <person name="Hirose Y."/>
            <person name="Shimura Y."/>
            <person name="Fujisawa T."/>
            <person name="Nakamura Y."/>
            <person name="Kawachi M."/>
        </authorList>
    </citation>
    <scope>NUCLEOTIDE SEQUENCE [LARGE SCALE GENOMIC DNA]</scope>
    <source>
        <strain evidence="1 2">NIES-37</strain>
    </source>
</reference>
<evidence type="ECO:0000313" key="1">
    <source>
        <dbReference type="EMBL" id="BAZ02782.1"/>
    </source>
</evidence>
<gene>
    <name evidence="1" type="ORF">NIES37_67950</name>
</gene>
<organism evidence="1 2">
    <name type="scientific">Tolypothrix tenuis PCC 7101</name>
    <dbReference type="NCBI Taxonomy" id="231146"/>
    <lineage>
        <taxon>Bacteria</taxon>
        <taxon>Bacillati</taxon>
        <taxon>Cyanobacteriota</taxon>
        <taxon>Cyanophyceae</taxon>
        <taxon>Nostocales</taxon>
        <taxon>Tolypothrichaceae</taxon>
        <taxon>Tolypothrix</taxon>
    </lineage>
</organism>
<dbReference type="KEGG" id="ttq:NIES37_67950"/>
<name>A0A1Z4NAU1_9CYAN</name>
<protein>
    <submittedName>
        <fullName evidence="1">Uncharacterized protein</fullName>
    </submittedName>
</protein>
<dbReference type="EMBL" id="AP018248">
    <property type="protein sequence ID" value="BAZ02782.1"/>
    <property type="molecule type" value="Genomic_DNA"/>
</dbReference>
<proteinExistence type="predicted"/>
<keyword evidence="2" id="KW-1185">Reference proteome</keyword>
<dbReference type="RefSeq" id="WP_190446039.1">
    <property type="nucleotide sequence ID" value="NZ_CAWNJS010000001.1"/>
</dbReference>